<sequence length="178" mass="19611">MEQRILEQFLRVRRDGAVTAWASLRWRGAAWFDGSAGAGTLLPVPMLRNSGARALEDGRATISRAQLAPHEREFVHGVWCTSALRATFDEVARRGRLRPAVAAICMALAAGVTALDAVRRYAATRPAWEGIPLYRETVALSNECFRSGPEVFLHLRWRLDAGFPEPLVNPPVFDSTAG</sequence>
<dbReference type="KEGG" id="noy:EXE57_13960"/>
<accession>A0A4P7GMJ8</accession>
<organism evidence="1 2">
    <name type="scientific">Nocardioides euryhalodurans</name>
    <dbReference type="NCBI Taxonomy" id="2518370"/>
    <lineage>
        <taxon>Bacteria</taxon>
        <taxon>Bacillati</taxon>
        <taxon>Actinomycetota</taxon>
        <taxon>Actinomycetes</taxon>
        <taxon>Propionibacteriales</taxon>
        <taxon>Nocardioidaceae</taxon>
        <taxon>Nocardioides</taxon>
    </lineage>
</organism>
<dbReference type="AlphaFoldDB" id="A0A4P7GMJ8"/>
<evidence type="ECO:0000313" key="2">
    <source>
        <dbReference type="Proteomes" id="UP000294894"/>
    </source>
</evidence>
<protein>
    <submittedName>
        <fullName evidence="1">Uncharacterized protein</fullName>
    </submittedName>
</protein>
<dbReference type="EMBL" id="CP038267">
    <property type="protein sequence ID" value="QBR93243.1"/>
    <property type="molecule type" value="Genomic_DNA"/>
</dbReference>
<dbReference type="Proteomes" id="UP000294894">
    <property type="component" value="Chromosome"/>
</dbReference>
<reference evidence="1 2" key="1">
    <citation type="submission" date="2019-03" db="EMBL/GenBank/DDBJ databases">
        <title>Three New Species of Nocardioides, Nocardioides euryhalodurans sp. nov., Nocardioides seonyuensis sp. nov. and Nocardioides eburneoflavus sp. nov., Iolated from Soil.</title>
        <authorList>
            <person name="Roh S.G."/>
            <person name="Lee C."/>
            <person name="Kim M.-K."/>
            <person name="Kim S.B."/>
        </authorList>
    </citation>
    <scope>NUCLEOTIDE SEQUENCE [LARGE SCALE GENOMIC DNA]</scope>
    <source>
        <strain evidence="1 2">MMS17-SY117</strain>
    </source>
</reference>
<name>A0A4P7GMJ8_9ACTN</name>
<evidence type="ECO:0000313" key="1">
    <source>
        <dbReference type="EMBL" id="QBR93243.1"/>
    </source>
</evidence>
<proteinExistence type="predicted"/>
<gene>
    <name evidence="1" type="ORF">EXE57_13960</name>
</gene>
<dbReference type="RefSeq" id="WP_135078472.1">
    <property type="nucleotide sequence ID" value="NZ_CP038267.1"/>
</dbReference>
<keyword evidence="2" id="KW-1185">Reference proteome</keyword>
<dbReference type="OrthoDB" id="3771067at2"/>